<comment type="caution">
    <text evidence="2">The sequence shown here is derived from an EMBL/GenBank/DDBJ whole genome shotgun (WGS) entry which is preliminary data.</text>
</comment>
<evidence type="ECO:0000313" key="3">
    <source>
        <dbReference type="Proteomes" id="UP001605036"/>
    </source>
</evidence>
<keyword evidence="3" id="KW-1185">Reference proteome</keyword>
<dbReference type="Proteomes" id="UP001605036">
    <property type="component" value="Unassembled WGS sequence"/>
</dbReference>
<gene>
    <name evidence="2" type="ORF">R1flu_017700</name>
</gene>
<reference evidence="2 3" key="1">
    <citation type="submission" date="2024-09" db="EMBL/GenBank/DDBJ databases">
        <title>Chromosome-scale assembly of Riccia fluitans.</title>
        <authorList>
            <person name="Paukszto L."/>
            <person name="Sawicki J."/>
            <person name="Karawczyk K."/>
            <person name="Piernik-Szablinska J."/>
            <person name="Szczecinska M."/>
            <person name="Mazdziarz M."/>
        </authorList>
    </citation>
    <scope>NUCLEOTIDE SEQUENCE [LARGE SCALE GENOMIC DNA]</scope>
    <source>
        <strain evidence="2">Rf_01</strain>
        <tissue evidence="2">Aerial parts of the thallus</tissue>
    </source>
</reference>
<accession>A0ABD1ZDX2</accession>
<dbReference type="AlphaFoldDB" id="A0ABD1ZDX2"/>
<evidence type="ECO:0000256" key="1">
    <source>
        <dbReference type="SAM" id="MobiDB-lite"/>
    </source>
</evidence>
<proteinExistence type="predicted"/>
<protein>
    <recommendedName>
        <fullName evidence="4">Transposase</fullName>
    </recommendedName>
</protein>
<name>A0ABD1ZDX2_9MARC</name>
<organism evidence="2 3">
    <name type="scientific">Riccia fluitans</name>
    <dbReference type="NCBI Taxonomy" id="41844"/>
    <lineage>
        <taxon>Eukaryota</taxon>
        <taxon>Viridiplantae</taxon>
        <taxon>Streptophyta</taxon>
        <taxon>Embryophyta</taxon>
        <taxon>Marchantiophyta</taxon>
        <taxon>Marchantiopsida</taxon>
        <taxon>Marchantiidae</taxon>
        <taxon>Marchantiales</taxon>
        <taxon>Ricciaceae</taxon>
        <taxon>Riccia</taxon>
    </lineage>
</organism>
<evidence type="ECO:0008006" key="4">
    <source>
        <dbReference type="Google" id="ProtNLM"/>
    </source>
</evidence>
<evidence type="ECO:0000313" key="2">
    <source>
        <dbReference type="EMBL" id="KAL2649572.1"/>
    </source>
</evidence>
<sequence length="165" mass="18339">MAMWSEELRRLTLFDGEADSHRNHDRRRGIAAKVFFSIVSTCRYVTVAERTQHLELRGLTGRKLVLSPEVVRSLGIPGTQPTMRSKGPHGPIRRPGRGSCDGQLGSALMKIIKHNRALSTGPTDCPEPWEVYTDCSGSYEQADVLRGVHSRRAMAKDALPRRSCG</sequence>
<dbReference type="EMBL" id="JBHFFA010000001">
    <property type="protein sequence ID" value="KAL2649572.1"/>
    <property type="molecule type" value="Genomic_DNA"/>
</dbReference>
<feature type="region of interest" description="Disordered" evidence="1">
    <location>
        <begin position="75"/>
        <end position="96"/>
    </location>
</feature>